<dbReference type="Pfam" id="PF00271">
    <property type="entry name" value="Helicase_C"/>
    <property type="match status" value="1"/>
</dbReference>
<dbReference type="GO" id="GO:0140097">
    <property type="term" value="F:catalytic activity, acting on DNA"/>
    <property type="evidence" value="ECO:0007669"/>
    <property type="project" value="UniProtKB-ARBA"/>
</dbReference>
<evidence type="ECO:0000259" key="6">
    <source>
        <dbReference type="PROSITE" id="PS51194"/>
    </source>
</evidence>
<feature type="domain" description="Helicase C-terminal" evidence="6">
    <location>
        <begin position="203"/>
        <end position="368"/>
    </location>
</feature>
<dbReference type="GO" id="GO:0005524">
    <property type="term" value="F:ATP binding"/>
    <property type="evidence" value="ECO:0007669"/>
    <property type="project" value="UniProtKB-KW"/>
</dbReference>
<organism evidence="7 8">
    <name type="scientific">Candidatus Marsarchaeota G1 archaeon OSP_D</name>
    <dbReference type="NCBI Taxonomy" id="1978155"/>
    <lineage>
        <taxon>Archaea</taxon>
        <taxon>Candidatus Marsarchaeota</taxon>
        <taxon>Candidatus Marsarchaeota group 1</taxon>
    </lineage>
</organism>
<evidence type="ECO:0000259" key="5">
    <source>
        <dbReference type="PROSITE" id="PS51192"/>
    </source>
</evidence>
<dbReference type="PANTHER" id="PTHR47961">
    <property type="entry name" value="DNA POLYMERASE THETA, PUTATIVE (AFU_ORTHOLOGUE AFUA_1G05260)-RELATED"/>
    <property type="match status" value="1"/>
</dbReference>
<dbReference type="SMART" id="SM00382">
    <property type="entry name" value="AAA"/>
    <property type="match status" value="1"/>
</dbReference>
<evidence type="ECO:0000256" key="2">
    <source>
        <dbReference type="ARBA" id="ARBA00022801"/>
    </source>
</evidence>
<reference evidence="7 8" key="1">
    <citation type="submission" date="2017-04" db="EMBL/GenBank/DDBJ databases">
        <title>Novel microbial lineages endemic to geothermal iron-oxide mats fill important gaps in the evolutionary history of Archaea.</title>
        <authorList>
            <person name="Jay Z.J."/>
            <person name="Beam J.P."/>
            <person name="Dlakic M."/>
            <person name="Rusch D.B."/>
            <person name="Kozubal M.A."/>
            <person name="Inskeep W.P."/>
        </authorList>
    </citation>
    <scope>NUCLEOTIDE SEQUENCE [LARGE SCALE GENOMIC DNA]</scope>
    <source>
        <strain evidence="7">OSP_D</strain>
    </source>
</reference>
<dbReference type="InterPro" id="IPR001650">
    <property type="entry name" value="Helicase_C-like"/>
</dbReference>
<proteinExistence type="predicted"/>
<evidence type="ECO:0008006" key="9">
    <source>
        <dbReference type="Google" id="ProtNLM"/>
    </source>
</evidence>
<dbReference type="InterPro" id="IPR050474">
    <property type="entry name" value="Hel308_SKI2-like"/>
</dbReference>
<keyword evidence="4" id="KW-0067">ATP-binding</keyword>
<sequence>MLDMSHELKSWQLEVSRSVFEGKNVLVIAPTGSGKSHLALCLAKSFKKTLWVLPTKALTREWFMKALSTLRERLHVNIYTGDYRRESNVYEGDLVFATYESAVLQLRRKDEWFKTLELLVFDEFQFVGEEERGGVVEELLILLSELNPQTQVLALSATIGNPEELAGWIARLFSRPVEVHEVPEHERPVKLIQSAHRFRNEAEKRRFLLELFKSNPTQQFLVFTPRRVEAENLAKYYRAFGVKTGVHHAALDRLSRISAEDSFRSGEIQALFCTATLQYGVNMPAHWVVIYDPVWNTRMGEFRIDTNDFLQMAGRAGRPITNPITGKVFTEGRVVVLSTDQREHMYVRSHLINQEPEPVISSFERDLVYRVHGFLLYRNANEVRRLLLKSLARLSKKELVKAFRALERMGFLVEGELSELGKFVAELNLHPFAAMRFIKGLKSWRNAEDFGKRACQLVFAEVANETSSLPPHVREYNDLLKWRFVEKPYLNGTLLLVNYLAPQTIRDRAAWYMYSFEKLAEFTGFKEHALSIMRERFVLEGLSEVERAISKLSSLLQSKEAYIEVAIREFDSSSNTGKSNWLGLDVYVEGAPRGWTEPVKVVKLSGRRVDAVLPENSALLSK</sequence>
<dbReference type="InterPro" id="IPR014001">
    <property type="entry name" value="Helicase_ATP-bd"/>
</dbReference>
<evidence type="ECO:0000256" key="4">
    <source>
        <dbReference type="ARBA" id="ARBA00022840"/>
    </source>
</evidence>
<keyword evidence="3" id="KW-0347">Helicase</keyword>
<dbReference type="InterPro" id="IPR011545">
    <property type="entry name" value="DEAD/DEAH_box_helicase_dom"/>
</dbReference>
<dbReference type="GO" id="GO:0016787">
    <property type="term" value="F:hydrolase activity"/>
    <property type="evidence" value="ECO:0007669"/>
    <property type="project" value="UniProtKB-KW"/>
</dbReference>
<dbReference type="PROSITE" id="PS51194">
    <property type="entry name" value="HELICASE_CTER"/>
    <property type="match status" value="1"/>
</dbReference>
<evidence type="ECO:0000313" key="7">
    <source>
        <dbReference type="EMBL" id="PSN84031.1"/>
    </source>
</evidence>
<evidence type="ECO:0000256" key="1">
    <source>
        <dbReference type="ARBA" id="ARBA00022741"/>
    </source>
</evidence>
<feature type="domain" description="Helicase ATP-binding" evidence="5">
    <location>
        <begin position="16"/>
        <end position="177"/>
    </location>
</feature>
<dbReference type="InterPro" id="IPR027417">
    <property type="entry name" value="P-loop_NTPase"/>
</dbReference>
<dbReference type="Gene3D" id="3.40.50.300">
    <property type="entry name" value="P-loop containing nucleotide triphosphate hydrolases"/>
    <property type="match status" value="2"/>
</dbReference>
<keyword evidence="1" id="KW-0547">Nucleotide-binding</keyword>
<dbReference type="SUPFAM" id="SSF52540">
    <property type="entry name" value="P-loop containing nucleoside triphosphate hydrolases"/>
    <property type="match status" value="1"/>
</dbReference>
<evidence type="ECO:0000313" key="8">
    <source>
        <dbReference type="Proteomes" id="UP000240880"/>
    </source>
</evidence>
<dbReference type="GO" id="GO:0003676">
    <property type="term" value="F:nucleic acid binding"/>
    <property type="evidence" value="ECO:0007669"/>
    <property type="project" value="InterPro"/>
</dbReference>
<dbReference type="InterPro" id="IPR003593">
    <property type="entry name" value="AAA+_ATPase"/>
</dbReference>
<comment type="caution">
    <text evidence="7">The sequence shown here is derived from an EMBL/GenBank/DDBJ whole genome shotgun (WGS) entry which is preliminary data.</text>
</comment>
<dbReference type="GO" id="GO:0004386">
    <property type="term" value="F:helicase activity"/>
    <property type="evidence" value="ECO:0007669"/>
    <property type="project" value="UniProtKB-KW"/>
</dbReference>
<dbReference type="Proteomes" id="UP000240880">
    <property type="component" value="Unassembled WGS sequence"/>
</dbReference>
<dbReference type="AlphaFoldDB" id="A0A2R6ACA0"/>
<dbReference type="SMART" id="SM00487">
    <property type="entry name" value="DEXDc"/>
    <property type="match status" value="1"/>
</dbReference>
<evidence type="ECO:0000256" key="3">
    <source>
        <dbReference type="ARBA" id="ARBA00022806"/>
    </source>
</evidence>
<dbReference type="SMART" id="SM00490">
    <property type="entry name" value="HELICc"/>
    <property type="match status" value="1"/>
</dbReference>
<protein>
    <recommendedName>
        <fullName evidence="9">DEAD/DEAH box helicase</fullName>
    </recommendedName>
</protein>
<accession>A0A2R6ACA0</accession>
<dbReference type="EMBL" id="NEXC01000009">
    <property type="protein sequence ID" value="PSN84031.1"/>
    <property type="molecule type" value="Genomic_DNA"/>
</dbReference>
<gene>
    <name evidence="7" type="ORF">B9Q01_02535</name>
</gene>
<keyword evidence="2" id="KW-0378">Hydrolase</keyword>
<dbReference type="Pfam" id="PF00270">
    <property type="entry name" value="DEAD"/>
    <property type="match status" value="1"/>
</dbReference>
<dbReference type="PANTHER" id="PTHR47961:SF6">
    <property type="entry name" value="DNA-DIRECTED DNA POLYMERASE"/>
    <property type="match status" value="1"/>
</dbReference>
<name>A0A2R6ACA0_9ARCH</name>
<dbReference type="PROSITE" id="PS51192">
    <property type="entry name" value="HELICASE_ATP_BIND_1"/>
    <property type="match status" value="1"/>
</dbReference>